<proteinExistence type="predicted"/>
<evidence type="ECO:0000313" key="1">
    <source>
        <dbReference type="EMBL" id="GAL91187.1"/>
    </source>
</evidence>
<accession>A0A0A1VNK1</accession>
<reference evidence="2" key="1">
    <citation type="journal article" date="2015" name="Genome">
        <title>Whole Genome Sequence of the Non-Microcystin-Producing Microcystis aeruginosa Strain NIES-44.</title>
        <authorList>
            <person name="Okano K."/>
            <person name="Miyata N."/>
            <person name="Ozaki Y."/>
        </authorList>
    </citation>
    <scope>NUCLEOTIDE SEQUENCE [LARGE SCALE GENOMIC DNA]</scope>
    <source>
        <strain evidence="2">NIES-44</strain>
    </source>
</reference>
<evidence type="ECO:0000313" key="2">
    <source>
        <dbReference type="Proteomes" id="UP000030321"/>
    </source>
</evidence>
<comment type="caution">
    <text evidence="1">The sequence shown here is derived from an EMBL/GenBank/DDBJ whole genome shotgun (WGS) entry which is preliminary data.</text>
</comment>
<dbReference type="Proteomes" id="UP000030321">
    <property type="component" value="Unassembled WGS sequence"/>
</dbReference>
<name>A0A0A1VNK1_MICAE</name>
<protein>
    <submittedName>
        <fullName evidence="1">Uncharacterized protein</fullName>
    </submittedName>
</protein>
<organism evidence="1 2">
    <name type="scientific">Microcystis aeruginosa NIES-44</name>
    <dbReference type="NCBI Taxonomy" id="449439"/>
    <lineage>
        <taxon>Bacteria</taxon>
        <taxon>Bacillati</taxon>
        <taxon>Cyanobacteriota</taxon>
        <taxon>Cyanophyceae</taxon>
        <taxon>Oscillatoriophycideae</taxon>
        <taxon>Chroococcales</taxon>
        <taxon>Microcystaceae</taxon>
        <taxon>Microcystis</taxon>
    </lineage>
</organism>
<sequence length="37" mass="4280">MGIQKITFFTIFKVCARSQDFNLVNSLMILLEQLLCT</sequence>
<dbReference type="EMBL" id="BBPA01000002">
    <property type="protein sequence ID" value="GAL91187.1"/>
    <property type="molecule type" value="Genomic_DNA"/>
</dbReference>
<dbReference type="AlphaFoldDB" id="A0A0A1VNK1"/>
<gene>
    <name evidence="1" type="ORF">N44_00556</name>
</gene>